<gene>
    <name evidence="4" type="ORF">BN381_140031</name>
</gene>
<evidence type="ECO:0000313" key="5">
    <source>
        <dbReference type="Proteomes" id="UP000018291"/>
    </source>
</evidence>
<dbReference type="HOGENOM" id="CLU_1259524_0_0_11"/>
<organism evidence="4 5">
    <name type="scientific">Candidatus Neomicrothrix parvicella RN1</name>
    <dbReference type="NCBI Taxonomy" id="1229780"/>
    <lineage>
        <taxon>Bacteria</taxon>
        <taxon>Bacillati</taxon>
        <taxon>Actinomycetota</taxon>
        <taxon>Acidimicrobiia</taxon>
        <taxon>Acidimicrobiales</taxon>
        <taxon>Microthrixaceae</taxon>
        <taxon>Candidatus Neomicrothrix</taxon>
    </lineage>
</organism>
<evidence type="ECO:0000256" key="2">
    <source>
        <dbReference type="SAM" id="SignalP"/>
    </source>
</evidence>
<evidence type="ECO:0000259" key="3">
    <source>
        <dbReference type="SMART" id="SM00909"/>
    </source>
</evidence>
<comment type="caution">
    <text evidence="4">The sequence shown here is derived from an EMBL/GenBank/DDBJ whole genome shotgun (WGS) entry which is preliminary data.</text>
</comment>
<dbReference type="PROSITE" id="PS51257">
    <property type="entry name" value="PROKAR_LIPOPROTEIN"/>
    <property type="match status" value="1"/>
</dbReference>
<dbReference type="Pfam" id="PF10646">
    <property type="entry name" value="Germane"/>
    <property type="match status" value="1"/>
</dbReference>
<feature type="chain" id="PRO_5038565419" description="GerMN domain-containing protein" evidence="2">
    <location>
        <begin position="20"/>
        <end position="219"/>
    </location>
</feature>
<name>R4Z0S4_9ACTN</name>
<feature type="region of interest" description="Disordered" evidence="1">
    <location>
        <begin position="28"/>
        <end position="51"/>
    </location>
</feature>
<dbReference type="STRING" id="1229780.BN381_140031"/>
<dbReference type="InterPro" id="IPR019606">
    <property type="entry name" value="GerMN"/>
</dbReference>
<feature type="domain" description="GerMN" evidence="3">
    <location>
        <begin position="76"/>
        <end position="167"/>
    </location>
</feature>
<dbReference type="Proteomes" id="UP000018291">
    <property type="component" value="Unassembled WGS sequence"/>
</dbReference>
<keyword evidence="5" id="KW-1185">Reference proteome</keyword>
<protein>
    <recommendedName>
        <fullName evidence="3">GerMN domain-containing protein</fullName>
    </recommendedName>
</protein>
<dbReference type="EMBL" id="CANL01000006">
    <property type="protein sequence ID" value="CCM62866.1"/>
    <property type="molecule type" value="Genomic_DNA"/>
</dbReference>
<proteinExistence type="predicted"/>
<reference evidence="4 5" key="1">
    <citation type="journal article" date="2013" name="ISME J.">
        <title>Metabolic model for the filamentous 'Candidatus Microthrix parvicella' based on genomic and metagenomic analyses.</title>
        <authorList>
            <person name="Jon McIlroy S."/>
            <person name="Kristiansen R."/>
            <person name="Albertsen M."/>
            <person name="Michael Karst S."/>
            <person name="Rossetti S."/>
            <person name="Lund Nielsen J."/>
            <person name="Tandoi V."/>
            <person name="James Seviour R."/>
            <person name="Nielsen P.H."/>
        </authorList>
    </citation>
    <scope>NUCLEOTIDE SEQUENCE [LARGE SCALE GENOMIC DNA]</scope>
    <source>
        <strain evidence="4 5">RN1</strain>
    </source>
</reference>
<dbReference type="RefSeq" id="WP_012224693.1">
    <property type="nucleotide sequence ID" value="NZ_HG422565.1"/>
</dbReference>
<feature type="signal peptide" evidence="2">
    <location>
        <begin position="1"/>
        <end position="19"/>
    </location>
</feature>
<sequence length="219" mass="22810">MFRLAAIGVLAGCLSLATGCGITPDDTPRAFPSDLTDPVPVTPDAPSTGDESAPIYLVDGESQLVPVKRDVRQVTVAAITRATLASPTADEVDAGVSTSIPRNTKLLSGEVRADGVIAIDLSKEFLQVDGAVRTTAIGQIVLGVGSQFQPDRRFRFFIAGQRATISTADGAQNTVTPCDFVGAMAQPAKLDATVEEAVDLVTLVEQRSTLSSECSSTTD</sequence>
<accession>R4Z0S4</accession>
<evidence type="ECO:0000313" key="4">
    <source>
        <dbReference type="EMBL" id="CCM62866.1"/>
    </source>
</evidence>
<dbReference type="AlphaFoldDB" id="R4Z0S4"/>
<keyword evidence="2" id="KW-0732">Signal</keyword>
<evidence type="ECO:0000256" key="1">
    <source>
        <dbReference type="SAM" id="MobiDB-lite"/>
    </source>
</evidence>
<dbReference type="SMART" id="SM00909">
    <property type="entry name" value="Germane"/>
    <property type="match status" value="1"/>
</dbReference>